<evidence type="ECO:0000313" key="2">
    <source>
        <dbReference type="EMBL" id="BCB77915.1"/>
    </source>
</evidence>
<keyword evidence="3" id="KW-1185">Reference proteome</keyword>
<evidence type="ECO:0000313" key="3">
    <source>
        <dbReference type="Proteomes" id="UP000502508"/>
    </source>
</evidence>
<reference evidence="2 3" key="1">
    <citation type="submission" date="2020-03" db="EMBL/GenBank/DDBJ databases">
        <title>Whole genome shotgun sequence of Phytohabitans flavus NBRC 107702.</title>
        <authorList>
            <person name="Komaki H."/>
            <person name="Tamura T."/>
        </authorList>
    </citation>
    <scope>NUCLEOTIDE SEQUENCE [LARGE SCALE GENOMIC DNA]</scope>
    <source>
        <strain evidence="2 3">NBRC 107702</strain>
    </source>
</reference>
<protein>
    <submittedName>
        <fullName evidence="2">Uncharacterized protein</fullName>
    </submittedName>
</protein>
<feature type="region of interest" description="Disordered" evidence="1">
    <location>
        <begin position="255"/>
        <end position="286"/>
    </location>
</feature>
<sequence length="323" mass="33587">MPPGEYQLAVWLHERVRGAVAEADRWSGPLDLRGTDPAELRERAPRDVAIASAAITTGHRSPAAVTGTVRLRNTTTVPRTVTVGTGLTDSAGARPTSTTRWAPSRTVVVPAGGTTEVAIADNVAVWPGAYRPTVEVRTGTQLDKGVLLDQLTGAASVRVDLDTRLARTALPAGHLMIAGSSPPATWEGGTRRTLAVTVVNLSARRVTARLLPVLAPADAAEPWRASRISCTPTDTSLPPHGRATVRASCRLAPGLAGSGPRSAATRLDGAGHPGRSASEASATSTAVGPGELRLSYWVHERAGAGYTHSDGVFALAPVRVTVR</sequence>
<feature type="compositionally biased region" description="Low complexity" evidence="1">
    <location>
        <begin position="276"/>
        <end position="286"/>
    </location>
</feature>
<accession>A0A6F8XVR2</accession>
<name>A0A6F8XVR2_9ACTN</name>
<dbReference type="KEGG" id="pfla:Pflav_043250"/>
<dbReference type="EMBL" id="AP022870">
    <property type="protein sequence ID" value="BCB77915.1"/>
    <property type="molecule type" value="Genomic_DNA"/>
</dbReference>
<dbReference type="RefSeq" id="WP_173037575.1">
    <property type="nucleotide sequence ID" value="NZ_AP022870.1"/>
</dbReference>
<reference evidence="2 3" key="2">
    <citation type="submission" date="2020-03" db="EMBL/GenBank/DDBJ databases">
        <authorList>
            <person name="Ichikawa N."/>
            <person name="Kimura A."/>
            <person name="Kitahashi Y."/>
            <person name="Uohara A."/>
        </authorList>
    </citation>
    <scope>NUCLEOTIDE SEQUENCE [LARGE SCALE GENOMIC DNA]</scope>
    <source>
        <strain evidence="2 3">NBRC 107702</strain>
    </source>
</reference>
<organism evidence="2 3">
    <name type="scientific">Phytohabitans flavus</name>
    <dbReference type="NCBI Taxonomy" id="1076124"/>
    <lineage>
        <taxon>Bacteria</taxon>
        <taxon>Bacillati</taxon>
        <taxon>Actinomycetota</taxon>
        <taxon>Actinomycetes</taxon>
        <taxon>Micromonosporales</taxon>
        <taxon>Micromonosporaceae</taxon>
    </lineage>
</organism>
<proteinExistence type="predicted"/>
<evidence type="ECO:0000256" key="1">
    <source>
        <dbReference type="SAM" id="MobiDB-lite"/>
    </source>
</evidence>
<dbReference type="AlphaFoldDB" id="A0A6F8XVR2"/>
<dbReference type="Proteomes" id="UP000502508">
    <property type="component" value="Chromosome"/>
</dbReference>
<gene>
    <name evidence="2" type="ORF">Pflav_043250</name>
</gene>